<dbReference type="EMBL" id="DYXC01000076">
    <property type="protein sequence ID" value="HJF14613.1"/>
    <property type="molecule type" value="Genomic_DNA"/>
</dbReference>
<reference evidence="1" key="2">
    <citation type="submission" date="2021-09" db="EMBL/GenBank/DDBJ databases">
        <authorList>
            <person name="Gilroy R."/>
        </authorList>
    </citation>
    <scope>NUCLEOTIDE SEQUENCE</scope>
    <source>
        <strain evidence="1">ChiHjej13B12-14962</strain>
    </source>
</reference>
<evidence type="ECO:0000313" key="1">
    <source>
        <dbReference type="EMBL" id="HJF14613.1"/>
    </source>
</evidence>
<proteinExistence type="predicted"/>
<organism evidence="1 2">
    <name type="scientific">Enteractinococcus helveticum</name>
    <dbReference type="NCBI Taxonomy" id="1837282"/>
    <lineage>
        <taxon>Bacteria</taxon>
        <taxon>Bacillati</taxon>
        <taxon>Actinomycetota</taxon>
        <taxon>Actinomycetes</taxon>
        <taxon>Micrococcales</taxon>
        <taxon>Micrococcaceae</taxon>
    </lineage>
</organism>
<gene>
    <name evidence="1" type="ORF">K8V32_07375</name>
</gene>
<sequence>MDDGLAFWDASSPLQQLRGALVLCPHPPEQHIVEEQSAKAAEAEAQHEQAE</sequence>
<dbReference type="RefSeq" id="WP_303905175.1">
    <property type="nucleotide sequence ID" value="NZ_DYXC01000076.1"/>
</dbReference>
<accession>A0A921FM58</accession>
<reference evidence="1" key="1">
    <citation type="journal article" date="2021" name="PeerJ">
        <title>Extensive microbial diversity within the chicken gut microbiome revealed by metagenomics and culture.</title>
        <authorList>
            <person name="Gilroy R."/>
            <person name="Ravi A."/>
            <person name="Getino M."/>
            <person name="Pursley I."/>
            <person name="Horton D.L."/>
            <person name="Alikhan N.F."/>
            <person name="Baker D."/>
            <person name="Gharbi K."/>
            <person name="Hall N."/>
            <person name="Watson M."/>
            <person name="Adriaenssens E.M."/>
            <person name="Foster-Nyarko E."/>
            <person name="Jarju S."/>
            <person name="Secka A."/>
            <person name="Antonio M."/>
            <person name="Oren A."/>
            <person name="Chaudhuri R.R."/>
            <person name="La Ragione R."/>
            <person name="Hildebrand F."/>
            <person name="Pallen M.J."/>
        </authorList>
    </citation>
    <scope>NUCLEOTIDE SEQUENCE</scope>
    <source>
        <strain evidence="1">ChiHjej13B12-14962</strain>
    </source>
</reference>
<name>A0A921FM58_9MICC</name>
<dbReference type="AlphaFoldDB" id="A0A921FM58"/>
<evidence type="ECO:0000313" key="2">
    <source>
        <dbReference type="Proteomes" id="UP000703315"/>
    </source>
</evidence>
<comment type="caution">
    <text evidence="1">The sequence shown here is derived from an EMBL/GenBank/DDBJ whole genome shotgun (WGS) entry which is preliminary data.</text>
</comment>
<protein>
    <submittedName>
        <fullName evidence="1">Uncharacterized protein</fullName>
    </submittedName>
</protein>
<dbReference type="Proteomes" id="UP000703315">
    <property type="component" value="Unassembled WGS sequence"/>
</dbReference>